<feature type="region of interest" description="Disordered" evidence="2">
    <location>
        <begin position="1865"/>
        <end position="1892"/>
    </location>
</feature>
<feature type="coiled-coil region" evidence="1">
    <location>
        <begin position="1151"/>
        <end position="1181"/>
    </location>
</feature>
<proteinExistence type="predicted"/>
<feature type="compositionally biased region" description="Low complexity" evidence="2">
    <location>
        <begin position="1757"/>
        <end position="1772"/>
    </location>
</feature>
<organism evidence="3 4">
    <name type="scientific">Paratrimastix pyriformis</name>
    <dbReference type="NCBI Taxonomy" id="342808"/>
    <lineage>
        <taxon>Eukaryota</taxon>
        <taxon>Metamonada</taxon>
        <taxon>Preaxostyla</taxon>
        <taxon>Paratrimastigidae</taxon>
        <taxon>Paratrimastix</taxon>
    </lineage>
</organism>
<feature type="compositionally biased region" description="Low complexity" evidence="2">
    <location>
        <begin position="460"/>
        <end position="476"/>
    </location>
</feature>
<keyword evidence="1" id="KW-0175">Coiled coil</keyword>
<feature type="compositionally biased region" description="Polar residues" evidence="2">
    <location>
        <begin position="1711"/>
        <end position="1725"/>
    </location>
</feature>
<dbReference type="EMBL" id="JAPMOS010000003">
    <property type="protein sequence ID" value="KAJ4462312.1"/>
    <property type="molecule type" value="Genomic_DNA"/>
</dbReference>
<evidence type="ECO:0000313" key="3">
    <source>
        <dbReference type="EMBL" id="KAJ4462312.1"/>
    </source>
</evidence>
<comment type="caution">
    <text evidence="3">The sequence shown here is derived from an EMBL/GenBank/DDBJ whole genome shotgun (WGS) entry which is preliminary data.</text>
</comment>
<feature type="compositionally biased region" description="Low complexity" evidence="2">
    <location>
        <begin position="1932"/>
        <end position="1959"/>
    </location>
</feature>
<protein>
    <submittedName>
        <fullName evidence="3">Uncharacterized protein</fullName>
    </submittedName>
</protein>
<accession>A0ABQ8UT47</accession>
<feature type="compositionally biased region" description="Basic and acidic residues" evidence="2">
    <location>
        <begin position="1727"/>
        <end position="1755"/>
    </location>
</feature>
<feature type="compositionally biased region" description="Polar residues" evidence="2">
    <location>
        <begin position="1694"/>
        <end position="1703"/>
    </location>
</feature>
<feature type="region of interest" description="Disordered" evidence="2">
    <location>
        <begin position="1"/>
        <end position="22"/>
    </location>
</feature>
<feature type="compositionally biased region" description="Low complexity" evidence="2">
    <location>
        <begin position="293"/>
        <end position="319"/>
    </location>
</feature>
<evidence type="ECO:0000256" key="2">
    <source>
        <dbReference type="SAM" id="MobiDB-lite"/>
    </source>
</evidence>
<feature type="compositionally biased region" description="Low complexity" evidence="2">
    <location>
        <begin position="327"/>
        <end position="353"/>
    </location>
</feature>
<feature type="compositionally biased region" description="Pro residues" evidence="2">
    <location>
        <begin position="272"/>
        <end position="292"/>
    </location>
</feature>
<evidence type="ECO:0000313" key="4">
    <source>
        <dbReference type="Proteomes" id="UP001141327"/>
    </source>
</evidence>
<evidence type="ECO:0000256" key="1">
    <source>
        <dbReference type="SAM" id="Coils"/>
    </source>
</evidence>
<sequence>MDRHHSRSFRPQRDYQPPNDVECAAPPSRPVRRNEFRHHLQLPQFVRLERVPVSSLGDANFLTALGEFVHPQSTSLSWDSFISTIEENRIRMAQQDADNISPVIAHWDELYRKQNFDELFDDIFSVKERFPDLFQTTSSEKEQRAFESSVSSQEDYEVRATGLVETPQEGAAPNFPHLGSEPPPVEALPNTSLSFIRARPDAALPSGWRVFPAIASAWSRPHPPERNAFCTATAILASHPFDPSALVTVPTQAPWVHVPAPPTHLQALTPIQAPPTHAPPVPVQAPPAPPLVPIQAPSAPVQAPSAPVQAPSAPVQAPSAPRPAPSAPVQAPSAPAQAPSAPVQAPSAPVQAPSAPPAPPLVPVQAPPAPVQAPPTPSLAPVQAPPAPVQAPPAPVQAPPAPVQAPPAPVQAPPAPVQAPPAPVQVPPAPVQAPPPHVPTASIPEFIDPSAGSVDAPHGSAASVPVQAPAPFSASSDQPPDILAPSCDESHKTGGPPGNLSVCGCAAPAGLPVSEGFSQPVASVGADSVANSGLSCSSDPNPNLEYQQARERLRQFYRDVHQFLTRVHTAHEDAIARLDPHQPHQQETTVESVFDALGKSVAYTCEVLDSILRSRTFTEGALVPPLHPVEYDDKGEHIRSLRGHLEETVRPRARCEASKYLSLGAPFSGWLISLPPPANLIRPRPEGIPLEPAPVPQDLPAIDPPMEPEAPFQSVDPPTPLALVRQDVEARIRLLGVGPEEQGFLDALDQTIQLLHSGGPILAAEEPHFVETVQRLLGGMAESALDVFKALPSATQIREHLEQANKSYQSLKALCEKQQNPVPLLLGPPRETPGSPQQRRPPTFHAAATAAVFSNSLSMAASTDCNYNKDWEDLKGAFGQALQDLRAVFAELVRVHYFAKGSQLNALEPLRAMPTPLGESALEEIRAHLPDQINDLQQPYKAAIDKLQSHYQTAFNTRERDRECRRKTDADYQQSFEGYQTYLAKNTAEIQAVDAEIQELYMRRAQLITERTHQRDMAAQAFAQYLQGLAVSDINDAHLSLYIDRLQRTLCRYETASRAVEAVEKGIAGGLRLVQDQADRQDEQLGGDLLDIRRLLLEVTTDFVRSINDRWSTRLRIREKTTTKKVGFERELVEAHETRDQDTINMIRAQFPNVIKQLEALEKEIDSLRATKADLAQLLRETTGDELPRMLMEDPAPIPLHNPMASSMRQQPLPPTLPRVRILAPPDPQRSRENYLNRSIDTTAVQSTAADQEPPWKRALPGGGTSCHEQFTPCGPARATRKNGVYVTCDVRHPAAPVLEMNEAWPVEGCSPWRCYLAQSDAGLTTHIYQQAGSPERRQQVLARCRVLMSLRTAVSLLGVRDAWEEPGTGDVCFASPPLRITRLSEWLLYWDSIAVQPCEEAVASVVRQITSAGGKARVFVLTLWSAGCVSMAGLAALHGARMRHTSLTPTNIHLREWKVTILNAIQCGVFQGGIPDAAPAPRALPPKLAEQWGVLVASPDSLRRVEWAQLDTWCIGVVTLQLLLGITDDQLQEACGGAHPRPVLASVAAVMGPILSVSDLAPAMVQSGYHTTADGILALFGERRPELSEVAASFIEDALLHRHPVSDLIQHPFLLAQPASVELCPITGEPLTATNRSPLDRRFTATAMERHVAVWGTHPFTGRSIDTANPLEAADDTDLCGPAPMAAGDEPPQLTSVTTTDPASAPGLSRSPTMTTSDTFSLTEPTHFEASETEFASRHESGHLFPYRDPHPAGESHASAPPALSPISASSTDEMAASPQPAVATACLSPVALESTASAPAPPAPIPMPLPLLPNTALPEDGLGATPLPPPFPSAMLPVPEGCSAPLAPSISLPTPAYLPDPSPLAASASLPPPTSSASMGREEPARNVAAAEAQPAFVSAGFLAVMPSAAPAAQDQSQAPAPAPAPDQIPAPDQAPAAPAPDQDQPAAPSPLSAGSSVVIPERLSPEEELQAAMQGGARQQ</sequence>
<dbReference type="Proteomes" id="UP001141327">
    <property type="component" value="Unassembled WGS sequence"/>
</dbReference>
<feature type="compositionally biased region" description="Pro residues" evidence="2">
    <location>
        <begin position="354"/>
        <end position="438"/>
    </location>
</feature>
<feature type="region of interest" description="Disordered" evidence="2">
    <location>
        <begin position="1911"/>
        <end position="1983"/>
    </location>
</feature>
<gene>
    <name evidence="3" type="ORF">PAPYR_921</name>
</gene>
<feature type="region of interest" description="Disordered" evidence="2">
    <location>
        <begin position="1667"/>
        <end position="1779"/>
    </location>
</feature>
<dbReference type="PANTHER" id="PTHR36721:SF1">
    <property type="entry name" value="OS04G0446401 PROTEIN"/>
    <property type="match status" value="1"/>
</dbReference>
<keyword evidence="4" id="KW-1185">Reference proteome</keyword>
<feature type="compositionally biased region" description="Low complexity" evidence="2">
    <location>
        <begin position="1911"/>
        <end position="1922"/>
    </location>
</feature>
<name>A0ABQ8UT47_9EUKA</name>
<feature type="region of interest" description="Disordered" evidence="2">
    <location>
        <begin position="266"/>
        <end position="495"/>
    </location>
</feature>
<feature type="compositionally biased region" description="Basic residues" evidence="2">
    <location>
        <begin position="1"/>
        <end position="10"/>
    </location>
</feature>
<reference evidence="3" key="1">
    <citation type="journal article" date="2022" name="bioRxiv">
        <title>Genomics of Preaxostyla Flagellates Illuminates Evolutionary Transitions and the Path Towards Mitochondrial Loss.</title>
        <authorList>
            <person name="Novak L.V.F."/>
            <person name="Treitli S.C."/>
            <person name="Pyrih J."/>
            <person name="Halakuc P."/>
            <person name="Pipaliya S.V."/>
            <person name="Vacek V."/>
            <person name="Brzon O."/>
            <person name="Soukal P."/>
            <person name="Eme L."/>
            <person name="Dacks J.B."/>
            <person name="Karnkowska A."/>
            <person name="Elias M."/>
            <person name="Hampl V."/>
        </authorList>
    </citation>
    <scope>NUCLEOTIDE SEQUENCE</scope>
    <source>
        <strain evidence="3">RCP-MX</strain>
    </source>
</reference>
<dbReference type="PANTHER" id="PTHR36721">
    <property type="entry name" value="PROLINE-RICH FAMILY PROTEIN"/>
    <property type="match status" value="1"/>
</dbReference>